<dbReference type="GeneID" id="100376005"/>
<reference evidence="25" key="1">
    <citation type="submission" date="2025-08" db="UniProtKB">
        <authorList>
            <consortium name="RefSeq"/>
        </authorList>
    </citation>
    <scope>IDENTIFICATION</scope>
    <source>
        <tissue evidence="25">Testes</tissue>
    </source>
</reference>
<keyword evidence="9 21" id="KW-1133">Transmembrane helix</keyword>
<comment type="subcellular location">
    <subcellularLocation>
        <location evidence="4">Cell projection</location>
        <location evidence="4">Dendrite</location>
    </subcellularLocation>
    <subcellularLocation>
        <location evidence="17">Cell projection</location>
        <location evidence="17">Growth cone membrane</location>
        <topology evidence="17">Single-pass type I membrane protein</topology>
    </subcellularLocation>
    <subcellularLocation>
        <location evidence="15">Cytoplasmic vesicle</location>
        <location evidence="15">Secretory vesicle</location>
        <location evidence="15">Synaptic vesicle membrane</location>
        <topology evidence="15">Single-pass type I membrane protein</topology>
    </subcellularLocation>
    <subcellularLocation>
        <location evidence="2">Early endosome membrane</location>
        <topology evidence="2">Single-pass type I membrane protein</topology>
    </subcellularLocation>
    <subcellularLocation>
        <location evidence="1">Endoplasmic reticulum-Golgi intermediate compartment membrane</location>
        <topology evidence="1">Single-pass type I membrane protein</topology>
    </subcellularLocation>
    <subcellularLocation>
        <location evidence="20">Membrane</location>
        <topology evidence="20">Single-pass type I membrane protein</topology>
    </subcellularLocation>
    <subcellularLocation>
        <location evidence="3">Recycling endosome</location>
    </subcellularLocation>
</comment>
<dbReference type="RefSeq" id="XP_006813764.1">
    <property type="nucleotide sequence ID" value="XM_006813701.1"/>
</dbReference>
<evidence type="ECO:0000256" key="13">
    <source>
        <dbReference type="ARBA" id="ARBA00023273"/>
    </source>
</evidence>
<feature type="transmembrane region" description="Helical" evidence="21">
    <location>
        <begin position="140"/>
        <end position="162"/>
    </location>
</feature>
<evidence type="ECO:0000313" key="24">
    <source>
        <dbReference type="Proteomes" id="UP000694865"/>
    </source>
</evidence>
<evidence type="ECO:0000256" key="16">
    <source>
        <dbReference type="ARBA" id="ARBA00053950"/>
    </source>
</evidence>
<sequence length="173" mass="19108">MPPSASSSDSECAGNTSSSTLKLDFFTDWFVEMKFVLGSSVDTLDDDKYYMNSFTLQYVLDDNFKNPAKPGTTMSATRTNNDFGTTIGKSYECESKTDLTINDDVEMDISDLRIQPFAERSDGEYGESESCTMDTVNDNLIAIIVGCCLAGLIIIVVIGYCVGRYRKKSYTSI</sequence>
<organism evidence="24 25">
    <name type="scientific">Saccoglossus kowalevskii</name>
    <name type="common">Acorn worm</name>
    <dbReference type="NCBI Taxonomy" id="10224"/>
    <lineage>
        <taxon>Eukaryota</taxon>
        <taxon>Metazoa</taxon>
        <taxon>Hemichordata</taxon>
        <taxon>Enteropneusta</taxon>
        <taxon>Harrimaniidae</taxon>
        <taxon>Saccoglossus</taxon>
    </lineage>
</organism>
<keyword evidence="14" id="KW-0968">Cytoplasmic vesicle</keyword>
<dbReference type="Gene3D" id="2.40.160.110">
    <property type="match status" value="1"/>
</dbReference>
<evidence type="ECO:0000256" key="5">
    <source>
        <dbReference type="ARBA" id="ARBA00009644"/>
    </source>
</evidence>
<dbReference type="InterPro" id="IPR002000">
    <property type="entry name" value="Lysosome-assoc_membr_glycop"/>
</dbReference>
<keyword evidence="6 20" id="KW-0812">Transmembrane</keyword>
<evidence type="ECO:0000256" key="3">
    <source>
        <dbReference type="ARBA" id="ARBA00004172"/>
    </source>
</evidence>
<feature type="domain" description="Lysosome-associated membrane glycoprotein 2-like luminal" evidence="22">
    <location>
        <begin position="3"/>
        <end position="118"/>
    </location>
</feature>
<keyword evidence="10" id="KW-0770">Synapse</keyword>
<evidence type="ECO:0000256" key="4">
    <source>
        <dbReference type="ARBA" id="ARBA00004279"/>
    </source>
</evidence>
<protein>
    <recommendedName>
        <fullName evidence="18">Lysosome-associated membrane glycoprotein 5</fullName>
    </recommendedName>
    <alternativeName>
        <fullName evidence="19">Lysosome-associated membrane protein 5</fullName>
    </alternativeName>
</protein>
<comment type="similarity">
    <text evidence="5 20">Belongs to the LAMP family.</text>
</comment>
<evidence type="ECO:0000256" key="9">
    <source>
        <dbReference type="ARBA" id="ARBA00022989"/>
    </source>
</evidence>
<evidence type="ECO:0000256" key="11">
    <source>
        <dbReference type="ARBA" id="ARBA00023136"/>
    </source>
</evidence>
<dbReference type="InterPro" id="IPR048524">
    <property type="entry name" value="Lamp2-like_TM"/>
</dbReference>
<evidence type="ECO:0000256" key="2">
    <source>
        <dbReference type="ARBA" id="ARBA00004158"/>
    </source>
</evidence>
<proteinExistence type="inferred from homology"/>
<evidence type="ECO:0000256" key="6">
    <source>
        <dbReference type="ARBA" id="ARBA00022692"/>
    </source>
</evidence>
<keyword evidence="12" id="KW-0325">Glycoprotein</keyword>
<evidence type="ECO:0000256" key="17">
    <source>
        <dbReference type="ARBA" id="ARBA00060492"/>
    </source>
</evidence>
<dbReference type="PANTHER" id="PTHR11506:SF35">
    <property type="entry name" value="LYSOSOME-ASSOCIATED MEMBRANE GLYCOPROTEIN 5"/>
    <property type="match status" value="1"/>
</dbReference>
<feature type="domain" description="Lysosome-associated membrane glycoprotein 2-like transmembrane" evidence="23">
    <location>
        <begin position="141"/>
        <end position="169"/>
    </location>
</feature>
<keyword evidence="13" id="KW-0966">Cell projection</keyword>
<evidence type="ECO:0000256" key="7">
    <source>
        <dbReference type="ARBA" id="ARBA00022729"/>
    </source>
</evidence>
<evidence type="ECO:0000256" key="12">
    <source>
        <dbReference type="ARBA" id="ARBA00023180"/>
    </source>
</evidence>
<name>A0ABM0M173_SACKO</name>
<evidence type="ECO:0000259" key="23">
    <source>
        <dbReference type="Pfam" id="PF21222"/>
    </source>
</evidence>
<keyword evidence="11 20" id="KW-0472">Membrane</keyword>
<dbReference type="InterPro" id="IPR048528">
    <property type="entry name" value="Lamp2-like_luminal"/>
</dbReference>
<dbReference type="Pfam" id="PF01299">
    <property type="entry name" value="Lamp2-like_luminal"/>
    <property type="match status" value="1"/>
</dbReference>
<evidence type="ECO:0000256" key="14">
    <source>
        <dbReference type="ARBA" id="ARBA00023329"/>
    </source>
</evidence>
<evidence type="ECO:0000256" key="21">
    <source>
        <dbReference type="SAM" id="Phobius"/>
    </source>
</evidence>
<dbReference type="Proteomes" id="UP000694865">
    <property type="component" value="Unplaced"/>
</dbReference>
<evidence type="ECO:0000256" key="8">
    <source>
        <dbReference type="ARBA" id="ARBA00022753"/>
    </source>
</evidence>
<evidence type="ECO:0000256" key="1">
    <source>
        <dbReference type="ARBA" id="ARBA00004151"/>
    </source>
</evidence>
<evidence type="ECO:0000256" key="15">
    <source>
        <dbReference type="ARBA" id="ARBA00029428"/>
    </source>
</evidence>
<comment type="function">
    <text evidence="16">Plays a role in short-term synaptic plasticity in a subset of GABAergic neurons in the brain.</text>
</comment>
<evidence type="ECO:0000256" key="19">
    <source>
        <dbReference type="ARBA" id="ARBA00076257"/>
    </source>
</evidence>
<evidence type="ECO:0000256" key="10">
    <source>
        <dbReference type="ARBA" id="ARBA00023018"/>
    </source>
</evidence>
<gene>
    <name evidence="25" type="primary">LOC100376005</name>
</gene>
<dbReference type="PANTHER" id="PTHR11506">
    <property type="entry name" value="LYSOSOME-ASSOCIATED MEMBRANE GLYCOPROTEIN"/>
    <property type="match status" value="1"/>
</dbReference>
<keyword evidence="8" id="KW-0967">Endosome</keyword>
<dbReference type="PROSITE" id="PS51407">
    <property type="entry name" value="LAMP_3"/>
    <property type="match status" value="1"/>
</dbReference>
<dbReference type="Pfam" id="PF21222">
    <property type="entry name" value="Lamp2_2nd"/>
    <property type="match status" value="1"/>
</dbReference>
<keyword evidence="24" id="KW-1185">Reference proteome</keyword>
<evidence type="ECO:0000256" key="20">
    <source>
        <dbReference type="PROSITE-ProRule" id="PRU00740"/>
    </source>
</evidence>
<evidence type="ECO:0000256" key="18">
    <source>
        <dbReference type="ARBA" id="ARBA00074379"/>
    </source>
</evidence>
<evidence type="ECO:0000259" key="22">
    <source>
        <dbReference type="Pfam" id="PF01299"/>
    </source>
</evidence>
<dbReference type="PRINTS" id="PR00336">
    <property type="entry name" value="LYSASSOCTDMP"/>
</dbReference>
<keyword evidence="7" id="KW-0732">Signal</keyword>
<comment type="caution">
    <text evidence="20">Lacks conserved residue(s) required for the propagation of feature annotation.</text>
</comment>
<accession>A0ABM0M173</accession>
<evidence type="ECO:0000313" key="25">
    <source>
        <dbReference type="RefSeq" id="XP_006813764.1"/>
    </source>
</evidence>